<dbReference type="Proteomes" id="UP000318878">
    <property type="component" value="Unassembled WGS sequence"/>
</dbReference>
<dbReference type="EMBL" id="SJPF01000002">
    <property type="protein sequence ID" value="TWT34217.1"/>
    <property type="molecule type" value="Genomic_DNA"/>
</dbReference>
<protein>
    <submittedName>
        <fullName evidence="1">Uncharacterized protein</fullName>
    </submittedName>
</protein>
<gene>
    <name evidence="1" type="ORF">Enr8_16110</name>
</gene>
<proteinExistence type="predicted"/>
<dbReference type="RefSeq" id="WP_146430251.1">
    <property type="nucleotide sequence ID" value="NZ_SJPF01000002.1"/>
</dbReference>
<dbReference type="AlphaFoldDB" id="A0A5C5V8P1"/>
<evidence type="ECO:0000313" key="2">
    <source>
        <dbReference type="Proteomes" id="UP000318878"/>
    </source>
</evidence>
<organism evidence="1 2">
    <name type="scientific">Blastopirellula retiformator</name>
    <dbReference type="NCBI Taxonomy" id="2527970"/>
    <lineage>
        <taxon>Bacteria</taxon>
        <taxon>Pseudomonadati</taxon>
        <taxon>Planctomycetota</taxon>
        <taxon>Planctomycetia</taxon>
        <taxon>Pirellulales</taxon>
        <taxon>Pirellulaceae</taxon>
        <taxon>Blastopirellula</taxon>
    </lineage>
</organism>
<keyword evidence="2" id="KW-1185">Reference proteome</keyword>
<sequence length="420" mass="44537">MLGEKLAKEFGTRHGTRALEKLAQAGSWGWQVDVSGTTGGKSGDFIDTTKRQIRVPFATANKLTRGKSNSASIMKRYELSLEEKADQLAELVDHQEITQYNTGFDEGNSSVMAAAWDAFADHPGAQIAGGVVIVVVAVATLPLSGPIAISTAATFSITGAAQAAVVVGAGYTVVRAVDEGVKDAGRWTGHFDNDTLTPITYVIAQGTGDELAQDIVLSADISVATVEITTGIAGGIAAARASSRIAPTSNPLAAAARSGTAKPLSLNAERAKAQLLHSLRAADTVESRATAALIKRGKIRISISSNEKFIQLPGGGRFRVGGEYIPGTNRIRLYRGGIGSAERAAGIVVHESKHFLQKAGTTLNPYHRGLEFEAYMWQIQTDRGMGWMGQNEIWNHINTNYPYVPSPPSNWNPNLGGGIR</sequence>
<accession>A0A5C5V8P1</accession>
<comment type="caution">
    <text evidence="1">The sequence shown here is derived from an EMBL/GenBank/DDBJ whole genome shotgun (WGS) entry which is preliminary data.</text>
</comment>
<evidence type="ECO:0000313" key="1">
    <source>
        <dbReference type="EMBL" id="TWT34217.1"/>
    </source>
</evidence>
<name>A0A5C5V8P1_9BACT</name>
<reference evidence="1 2" key="1">
    <citation type="submission" date="2019-02" db="EMBL/GenBank/DDBJ databases">
        <title>Deep-cultivation of Planctomycetes and their phenomic and genomic characterization uncovers novel biology.</title>
        <authorList>
            <person name="Wiegand S."/>
            <person name="Jogler M."/>
            <person name="Boedeker C."/>
            <person name="Pinto D."/>
            <person name="Vollmers J."/>
            <person name="Rivas-Marin E."/>
            <person name="Kohn T."/>
            <person name="Peeters S.H."/>
            <person name="Heuer A."/>
            <person name="Rast P."/>
            <person name="Oberbeckmann S."/>
            <person name="Bunk B."/>
            <person name="Jeske O."/>
            <person name="Meyerdierks A."/>
            <person name="Storesund J.E."/>
            <person name="Kallscheuer N."/>
            <person name="Luecker S."/>
            <person name="Lage O.M."/>
            <person name="Pohl T."/>
            <person name="Merkel B.J."/>
            <person name="Hornburger P."/>
            <person name="Mueller R.-W."/>
            <person name="Bruemmer F."/>
            <person name="Labrenz M."/>
            <person name="Spormann A.M."/>
            <person name="Op Den Camp H."/>
            <person name="Overmann J."/>
            <person name="Amann R."/>
            <person name="Jetten M.S.M."/>
            <person name="Mascher T."/>
            <person name="Medema M.H."/>
            <person name="Devos D.P."/>
            <person name="Kaster A.-K."/>
            <person name="Ovreas L."/>
            <person name="Rohde M."/>
            <person name="Galperin M.Y."/>
            <person name="Jogler C."/>
        </authorList>
    </citation>
    <scope>NUCLEOTIDE SEQUENCE [LARGE SCALE GENOMIC DNA]</scope>
    <source>
        <strain evidence="1 2">Enr8</strain>
    </source>
</reference>